<evidence type="ECO:0000313" key="3">
    <source>
        <dbReference type="Proteomes" id="UP001564626"/>
    </source>
</evidence>
<organism evidence="2 3">
    <name type="scientific">Saccharopolyspora cebuensis</name>
    <dbReference type="NCBI Taxonomy" id="418759"/>
    <lineage>
        <taxon>Bacteria</taxon>
        <taxon>Bacillati</taxon>
        <taxon>Actinomycetota</taxon>
        <taxon>Actinomycetes</taxon>
        <taxon>Pseudonocardiales</taxon>
        <taxon>Pseudonocardiaceae</taxon>
        <taxon>Saccharopolyspora</taxon>
    </lineage>
</organism>
<dbReference type="SUPFAM" id="SSF140453">
    <property type="entry name" value="EsxAB dimer-like"/>
    <property type="match status" value="1"/>
</dbReference>
<comment type="similarity">
    <text evidence="1">Belongs to the WXG100 family.</text>
</comment>
<dbReference type="RefSeq" id="WP_345358068.1">
    <property type="nucleotide sequence ID" value="NZ_BAABII010000003.1"/>
</dbReference>
<reference evidence="2 3" key="1">
    <citation type="submission" date="2024-08" db="EMBL/GenBank/DDBJ databases">
        <title>Genome mining of Saccharopolyspora cebuensis PGLac3 from Nigerian medicinal plant.</title>
        <authorList>
            <person name="Ezeobiora C.E."/>
            <person name="Igbokwe N.H."/>
            <person name="Amin D.H."/>
            <person name="Mendie U.E."/>
        </authorList>
    </citation>
    <scope>NUCLEOTIDE SEQUENCE [LARGE SCALE GENOMIC DNA]</scope>
    <source>
        <strain evidence="2 3">PGLac3</strain>
    </source>
</reference>
<comment type="caution">
    <text evidence="2">The sequence shown here is derived from an EMBL/GenBank/DDBJ whole genome shotgun (WGS) entry which is preliminary data.</text>
</comment>
<proteinExistence type="inferred from homology"/>
<sequence length="96" mass="10476">MSDYGVNFSAAMTASADLNSVNSKVRATIDSLIADVDKSTADWTGDAKMQYSDAKVLWNQQAAEMNRALGTAQQALNQIIELYQQTEKTNGAVWRA</sequence>
<dbReference type="NCBIfam" id="TIGR03930">
    <property type="entry name" value="WXG100_ESAT6"/>
    <property type="match status" value="1"/>
</dbReference>
<dbReference type="EMBL" id="JBGEHV010000010">
    <property type="protein sequence ID" value="MEY8039311.1"/>
    <property type="molecule type" value="Genomic_DNA"/>
</dbReference>
<evidence type="ECO:0000313" key="2">
    <source>
        <dbReference type="EMBL" id="MEY8039311.1"/>
    </source>
</evidence>
<dbReference type="Pfam" id="PF06013">
    <property type="entry name" value="WXG100"/>
    <property type="match status" value="1"/>
</dbReference>
<dbReference type="InterPro" id="IPR036689">
    <property type="entry name" value="ESAT-6-like_sf"/>
</dbReference>
<gene>
    <name evidence="2" type="ORF">AB8O55_07865</name>
</gene>
<accession>A0ABV4CHI2</accession>
<protein>
    <recommendedName>
        <fullName evidence="1">ESAT-6-like protein</fullName>
    </recommendedName>
</protein>
<evidence type="ECO:0000256" key="1">
    <source>
        <dbReference type="RuleBase" id="RU362001"/>
    </source>
</evidence>
<dbReference type="InterPro" id="IPR010310">
    <property type="entry name" value="T7SS_ESAT-6-like"/>
</dbReference>
<keyword evidence="3" id="KW-1185">Reference proteome</keyword>
<dbReference type="Gene3D" id="1.10.287.1060">
    <property type="entry name" value="ESAT-6-like"/>
    <property type="match status" value="1"/>
</dbReference>
<dbReference type="Proteomes" id="UP001564626">
    <property type="component" value="Unassembled WGS sequence"/>
</dbReference>
<name>A0ABV4CHI2_9PSEU</name>